<reference evidence="1 2" key="1">
    <citation type="journal article" date="2015" name="Sci. Rep.">
        <title>Genome of the facultative scuticociliatosis pathogen Pseudocohnilembus persalinus provides insight into its virulence through horizontal gene transfer.</title>
        <authorList>
            <person name="Xiong J."/>
            <person name="Wang G."/>
            <person name="Cheng J."/>
            <person name="Tian M."/>
            <person name="Pan X."/>
            <person name="Warren A."/>
            <person name="Jiang C."/>
            <person name="Yuan D."/>
            <person name="Miao W."/>
        </authorList>
    </citation>
    <scope>NUCLEOTIDE SEQUENCE [LARGE SCALE GENOMIC DNA]</scope>
    <source>
        <strain evidence="1">36N120E</strain>
    </source>
</reference>
<dbReference type="Pfam" id="PF03133">
    <property type="entry name" value="TTL"/>
    <property type="match status" value="1"/>
</dbReference>
<dbReference type="PANTHER" id="PTHR47664">
    <property type="entry name" value="NLPC_P60 DOMAIN-CONTAINING PROTEIN"/>
    <property type="match status" value="1"/>
</dbReference>
<comment type="caution">
    <text evidence="1">The sequence shown here is derived from an EMBL/GenBank/DDBJ whole genome shotgun (WGS) entry which is preliminary data.</text>
</comment>
<dbReference type="AlphaFoldDB" id="A0A0V0R1A9"/>
<evidence type="ECO:0000313" key="2">
    <source>
        <dbReference type="Proteomes" id="UP000054937"/>
    </source>
</evidence>
<dbReference type="Proteomes" id="UP000054937">
    <property type="component" value="Unassembled WGS sequence"/>
</dbReference>
<gene>
    <name evidence="1" type="ORF">PPERSA_01780</name>
</gene>
<dbReference type="InParanoid" id="A0A0V0R1A9"/>
<dbReference type="Gene3D" id="3.30.470.20">
    <property type="entry name" value="ATP-grasp fold, B domain"/>
    <property type="match status" value="1"/>
</dbReference>
<dbReference type="PANTHER" id="PTHR47664:SF1">
    <property type="entry name" value="CHROMOSOME UNDETERMINED SCAFFOLD_14, WHOLE GENOME SHOTGUN SEQUENCE"/>
    <property type="match status" value="1"/>
</dbReference>
<evidence type="ECO:0008006" key="3">
    <source>
        <dbReference type="Google" id="ProtNLM"/>
    </source>
</evidence>
<organism evidence="1 2">
    <name type="scientific">Pseudocohnilembus persalinus</name>
    <name type="common">Ciliate</name>
    <dbReference type="NCBI Taxonomy" id="266149"/>
    <lineage>
        <taxon>Eukaryota</taxon>
        <taxon>Sar</taxon>
        <taxon>Alveolata</taxon>
        <taxon>Ciliophora</taxon>
        <taxon>Intramacronucleata</taxon>
        <taxon>Oligohymenophorea</taxon>
        <taxon>Scuticociliatia</taxon>
        <taxon>Philasterida</taxon>
        <taxon>Pseudocohnilembidae</taxon>
        <taxon>Pseudocohnilembus</taxon>
    </lineage>
</organism>
<protein>
    <recommendedName>
        <fullName evidence="3">Tubulin-tyrosine ligase/Tubulin polyglutamylase</fullName>
    </recommendedName>
</protein>
<dbReference type="SUPFAM" id="SSF56059">
    <property type="entry name" value="Glutathione synthetase ATP-binding domain-like"/>
    <property type="match status" value="1"/>
</dbReference>
<dbReference type="OMA" id="INENIDW"/>
<sequence length="454" mass="54042">MKIDQKRKQNFLENPFTHDGKTLLELDCNQKMKKKAFVLQGNFDFMINNYFQSRCDYILMPQSQKNSLDYDVRWTDYHYQQFHDKLIEGKQIINHIKNLKDLISFKDKFVLTLRELDKKKLYNFDSNDFHFKTFLMNLDSKAYNDEEQEFMNKVDKGFWMTKDPDGSLGLGIQIFKDLNVLKQNIKDLKSSNKPKNYEDKRTRILQYSVIQEYMANPLLIDNKKVDLRGYVLIASLDPFVVLYQDGFIRSCIQDYDTNFQVFDQLEALKHLTNRIYQKRHRDYQRKKEDLMLNPLQFEEILRKEHNFGDKELAAMMKEKQKIVAYSIMAAKDKFYKQKGVFQLMGVDIMWDEYFNAKLIEFNTSAGLYNELKGHKYVIPQLVQSTLDLILETLSDQSKVREKWAQPEKLELGRWQIIINEASGYNVLDQYLLNQNNGPQNKNTVNTDKKHIDDL</sequence>
<accession>A0A0V0R1A9</accession>
<name>A0A0V0R1A9_PSEPJ</name>
<proteinExistence type="predicted"/>
<dbReference type="OrthoDB" id="291607at2759"/>
<dbReference type="InterPro" id="IPR004344">
    <property type="entry name" value="TTL/TTLL_fam"/>
</dbReference>
<keyword evidence="2" id="KW-1185">Reference proteome</keyword>
<evidence type="ECO:0000313" key="1">
    <source>
        <dbReference type="EMBL" id="KRX08319.1"/>
    </source>
</evidence>
<dbReference type="PROSITE" id="PS51221">
    <property type="entry name" value="TTL"/>
    <property type="match status" value="1"/>
</dbReference>
<dbReference type="EMBL" id="LDAU01000066">
    <property type="protein sequence ID" value="KRX08319.1"/>
    <property type="molecule type" value="Genomic_DNA"/>
</dbReference>